<dbReference type="RefSeq" id="WP_180571852.1">
    <property type="nucleotide sequence ID" value="NZ_JACCKB010000175.1"/>
</dbReference>
<dbReference type="Pfam" id="PF21703">
    <property type="entry name" value="Gp10A-like"/>
    <property type="match status" value="1"/>
</dbReference>
<comment type="caution">
    <text evidence="2">The sequence shown here is derived from an EMBL/GenBank/DDBJ whole genome shotgun (WGS) entry which is preliminary data.</text>
</comment>
<proteinExistence type="predicted"/>
<gene>
    <name evidence="2" type="ORF">H0A36_28140</name>
</gene>
<sequence>MTTNSNFPLAQTVSFTGQQNKSGDKRELFEELFAGEVIKTFKKKNIMMDKHKVKTIKGGRSWSFPLVGTTGAKYHVPGHEIQADSIAHAKRTVTIDELLISPVFIDNLDEAMNHYDVRATYSSECAHALANAADQNILRMACKAAAITNEEQCVAAGLTPVEGETFTNNITFAKAGDEKVGSKIFNALMQAAEERALKDVTEEAYCIMNPTTYYALFNDTDISKLIHINRDVGGEGSVAKGHVAELAGFKLYMSNNLPNTNETAGLVGTPESRVRPDAYRGDYSKVAAIVMSPSAVCTVKLFDLQTDSEKQVSRRGWFFVAEYAMGHNILRPACAMTILKK</sequence>
<keyword evidence="3" id="KW-1185">Reference proteome</keyword>
<dbReference type="AlphaFoldDB" id="A0A853IH97"/>
<accession>A0A853IH97</accession>
<evidence type="ECO:0000259" key="1">
    <source>
        <dbReference type="Pfam" id="PF21703"/>
    </source>
</evidence>
<dbReference type="Proteomes" id="UP000569732">
    <property type="component" value="Unassembled WGS sequence"/>
</dbReference>
<name>A0A853IH97_9GAMM</name>
<dbReference type="InterPro" id="IPR049301">
    <property type="entry name" value="Capsid_Gp10A/Gp10B-like_dom"/>
</dbReference>
<organism evidence="2 3">
    <name type="scientific">Spartinivicinus marinus</name>
    <dbReference type="NCBI Taxonomy" id="2994442"/>
    <lineage>
        <taxon>Bacteria</taxon>
        <taxon>Pseudomonadati</taxon>
        <taxon>Pseudomonadota</taxon>
        <taxon>Gammaproteobacteria</taxon>
        <taxon>Oceanospirillales</taxon>
        <taxon>Zooshikellaceae</taxon>
        <taxon>Spartinivicinus</taxon>
    </lineage>
</organism>
<evidence type="ECO:0000313" key="2">
    <source>
        <dbReference type="EMBL" id="NYZ69888.1"/>
    </source>
</evidence>
<dbReference type="EMBL" id="JACCKB010000175">
    <property type="protein sequence ID" value="NYZ69888.1"/>
    <property type="molecule type" value="Genomic_DNA"/>
</dbReference>
<reference evidence="2 3" key="1">
    <citation type="submission" date="2020-07" db="EMBL/GenBank/DDBJ databases">
        <title>Endozoicomonas sp. nov., isolated from sediment.</title>
        <authorList>
            <person name="Gu T."/>
        </authorList>
    </citation>
    <scope>NUCLEOTIDE SEQUENCE [LARGE SCALE GENOMIC DNA]</scope>
    <source>
        <strain evidence="2 3">SM1973</strain>
    </source>
</reference>
<feature type="domain" description="Capsid Gp10A/Gp10B-like" evidence="1">
    <location>
        <begin position="63"/>
        <end position="338"/>
    </location>
</feature>
<protein>
    <submittedName>
        <fullName evidence="2">Capsid protein</fullName>
    </submittedName>
</protein>
<evidence type="ECO:0000313" key="3">
    <source>
        <dbReference type="Proteomes" id="UP000569732"/>
    </source>
</evidence>